<keyword evidence="2" id="KW-0456">Lyase</keyword>
<dbReference type="InterPro" id="IPR036409">
    <property type="entry name" value="Aldolase_II/adducin_N_sf"/>
</dbReference>
<dbReference type="SUPFAM" id="SSF53639">
    <property type="entry name" value="AraD/HMP-PK domain-like"/>
    <property type="match status" value="1"/>
</dbReference>
<dbReference type="Gene3D" id="3.40.225.10">
    <property type="entry name" value="Class II aldolase/adducin N-terminal domain"/>
    <property type="match status" value="1"/>
</dbReference>
<dbReference type="RefSeq" id="WP_054360727.1">
    <property type="nucleotide sequence ID" value="NZ_LJYW01000001.1"/>
</dbReference>
<gene>
    <name evidence="4" type="ORF">ABB55_21965</name>
</gene>
<dbReference type="InterPro" id="IPR001303">
    <property type="entry name" value="Aldolase_II/adducin_N"/>
</dbReference>
<dbReference type="GO" id="GO:0019323">
    <property type="term" value="P:pentose catabolic process"/>
    <property type="evidence" value="ECO:0007669"/>
    <property type="project" value="TreeGrafter"/>
</dbReference>
<dbReference type="SMART" id="SM01007">
    <property type="entry name" value="Aldolase_II"/>
    <property type="match status" value="1"/>
</dbReference>
<dbReference type="PANTHER" id="PTHR22789">
    <property type="entry name" value="FUCULOSE PHOSPHATE ALDOLASE"/>
    <property type="match status" value="1"/>
</dbReference>
<dbReference type="EMBL" id="LJYW01000001">
    <property type="protein sequence ID" value="KPL54560.1"/>
    <property type="molecule type" value="Genomic_DNA"/>
</dbReference>
<comment type="caution">
    <text evidence="4">The sequence shown here is derived from an EMBL/GenBank/DDBJ whole genome shotgun (WGS) entry which is preliminary data.</text>
</comment>
<feature type="domain" description="Class II aldolase/adducin N-terminal" evidence="3">
    <location>
        <begin position="11"/>
        <end position="186"/>
    </location>
</feature>
<protein>
    <recommendedName>
        <fullName evidence="3">Class II aldolase/adducin N-terminal domain-containing protein</fullName>
    </recommendedName>
</protein>
<dbReference type="Proteomes" id="UP000048984">
    <property type="component" value="Unassembled WGS sequence"/>
</dbReference>
<reference evidence="4 5" key="1">
    <citation type="submission" date="2015-09" db="EMBL/GenBank/DDBJ databases">
        <authorList>
            <person name="Jackson K.R."/>
            <person name="Lunt B.L."/>
            <person name="Fisher J.N.B."/>
            <person name="Gardner A.V."/>
            <person name="Bailey M.E."/>
            <person name="Deus L.M."/>
            <person name="Earl A.S."/>
            <person name="Gibby P.D."/>
            <person name="Hartmann K.A."/>
            <person name="Liu J.E."/>
            <person name="Manci A.M."/>
            <person name="Nielsen D.A."/>
            <person name="Solomon M.B."/>
            <person name="Breakwell D.P."/>
            <person name="Burnett S.H."/>
            <person name="Grose J.H."/>
        </authorList>
    </citation>
    <scope>NUCLEOTIDE SEQUENCE [LARGE SCALE GENOMIC DNA]</scope>
    <source>
        <strain evidence="4 5">16</strain>
    </source>
</reference>
<name>A0A0P6WDK4_9HYPH</name>
<dbReference type="GO" id="GO:0046872">
    <property type="term" value="F:metal ion binding"/>
    <property type="evidence" value="ECO:0007669"/>
    <property type="project" value="UniProtKB-KW"/>
</dbReference>
<sequence>MPTKHDVALRTEIIAVACDMARTGLTFGTAGNISVRVDGGFLVTPSGIPYERTTPDQIVFCDLDGGYEGEWMPSVEWRLHRDIYLNLPAAQAVVHVHSPYATALSCLRIDIPAFHYMIGKQGGPTLRTARYATFGTAELSDAMIEALADDRTACLLANHGQIAYGKSLAQAYSVAGEVEYLCRQYAIVRTLGTPVILDDTEMTEVMRRFRTYGKQPRDCTPEEVAMMDRPVRRDG</sequence>
<evidence type="ECO:0000256" key="1">
    <source>
        <dbReference type="ARBA" id="ARBA00022723"/>
    </source>
</evidence>
<organism evidence="4 5">
    <name type="scientific">Prosthecodimorpha hirschii</name>
    <dbReference type="NCBI Taxonomy" id="665126"/>
    <lineage>
        <taxon>Bacteria</taxon>
        <taxon>Pseudomonadati</taxon>
        <taxon>Pseudomonadota</taxon>
        <taxon>Alphaproteobacteria</taxon>
        <taxon>Hyphomicrobiales</taxon>
        <taxon>Ancalomicrobiaceae</taxon>
        <taxon>Prosthecodimorpha</taxon>
    </lineage>
</organism>
<evidence type="ECO:0000313" key="5">
    <source>
        <dbReference type="Proteomes" id="UP000048984"/>
    </source>
</evidence>
<dbReference type="PANTHER" id="PTHR22789:SF0">
    <property type="entry name" value="3-OXO-TETRONATE 4-PHOSPHATE DECARBOXYLASE-RELATED"/>
    <property type="match status" value="1"/>
</dbReference>
<dbReference type="InterPro" id="IPR050197">
    <property type="entry name" value="Aldolase_class_II_sugar_metab"/>
</dbReference>
<evidence type="ECO:0000256" key="2">
    <source>
        <dbReference type="ARBA" id="ARBA00023239"/>
    </source>
</evidence>
<keyword evidence="5" id="KW-1185">Reference proteome</keyword>
<dbReference type="GO" id="GO:0005829">
    <property type="term" value="C:cytosol"/>
    <property type="evidence" value="ECO:0007669"/>
    <property type="project" value="TreeGrafter"/>
</dbReference>
<dbReference type="STRING" id="665126.ABB55_21965"/>
<dbReference type="GO" id="GO:0016832">
    <property type="term" value="F:aldehyde-lyase activity"/>
    <property type="evidence" value="ECO:0007669"/>
    <property type="project" value="TreeGrafter"/>
</dbReference>
<proteinExistence type="predicted"/>
<dbReference type="Pfam" id="PF00596">
    <property type="entry name" value="Aldolase_II"/>
    <property type="match status" value="1"/>
</dbReference>
<accession>A0A0P6WDK4</accession>
<keyword evidence="1" id="KW-0479">Metal-binding</keyword>
<dbReference type="AlphaFoldDB" id="A0A0P6WDK4"/>
<reference evidence="4 5" key="2">
    <citation type="submission" date="2015-10" db="EMBL/GenBank/DDBJ databases">
        <title>Draft Genome Sequence of Prosthecomicrobium hirschii ATCC 27832.</title>
        <authorList>
            <person name="Daniel J."/>
            <person name="Givan S.A."/>
            <person name="Brun Y.V."/>
            <person name="Brown P.J."/>
        </authorList>
    </citation>
    <scope>NUCLEOTIDE SEQUENCE [LARGE SCALE GENOMIC DNA]</scope>
    <source>
        <strain evidence="4 5">16</strain>
    </source>
</reference>
<evidence type="ECO:0000259" key="3">
    <source>
        <dbReference type="SMART" id="SM01007"/>
    </source>
</evidence>
<evidence type="ECO:0000313" key="4">
    <source>
        <dbReference type="EMBL" id="KPL54560.1"/>
    </source>
</evidence>